<sequence>MTNTVLRHRPGIFASVLLAALGVGAVHAASIYKPQDTKGAISTYDLLGVKLGMSESEAIAAVKKRFPPGSKDANDRSINLKQSDYELTSPATGAKVKAGIRFDLYPEAKSNFDFVKIFVHEGRVWAIWRDDASARYPYEKMVADVQAKYAEAAPIKSAFMIVNGGTIAPQQGDPATHGAELFEGQCLDFPFVRSGSGDKIRLDPACRKAFGVSYQPQHKNGVKILASGFGQLVDLDAGRAFMKYMASGAGNIHGERPKTSDSKL</sequence>
<keyword evidence="1" id="KW-0732">Signal</keyword>
<dbReference type="EMBL" id="JBBUTF010000002">
    <property type="protein sequence ID" value="MEK8024558.1"/>
    <property type="molecule type" value="Genomic_DNA"/>
</dbReference>
<comment type="caution">
    <text evidence="2">The sequence shown here is derived from an EMBL/GenBank/DDBJ whole genome shotgun (WGS) entry which is preliminary data.</text>
</comment>
<name>A0ABU9B4Q6_9BURK</name>
<evidence type="ECO:0000313" key="2">
    <source>
        <dbReference type="EMBL" id="MEK8024558.1"/>
    </source>
</evidence>
<dbReference type="Proteomes" id="UP001368500">
    <property type="component" value="Unassembled WGS sequence"/>
</dbReference>
<reference evidence="2 3" key="1">
    <citation type="submission" date="2024-04" db="EMBL/GenBank/DDBJ databases">
        <title>Novel species of the genus Ideonella isolated from streams.</title>
        <authorList>
            <person name="Lu H."/>
        </authorList>
    </citation>
    <scope>NUCLEOTIDE SEQUENCE [LARGE SCALE GENOMIC DNA]</scope>
    <source>
        <strain evidence="2 3">BYS139W</strain>
    </source>
</reference>
<gene>
    <name evidence="2" type="ORF">AACH11_01075</name>
</gene>
<accession>A0ABU9B4Q6</accession>
<organism evidence="2 3">
    <name type="scientific">Pseudaquabacterium rugosum</name>
    <dbReference type="NCBI Taxonomy" id="2984194"/>
    <lineage>
        <taxon>Bacteria</taxon>
        <taxon>Pseudomonadati</taxon>
        <taxon>Pseudomonadota</taxon>
        <taxon>Betaproteobacteria</taxon>
        <taxon>Burkholderiales</taxon>
        <taxon>Sphaerotilaceae</taxon>
        <taxon>Pseudaquabacterium</taxon>
    </lineage>
</organism>
<dbReference type="RefSeq" id="WP_341372340.1">
    <property type="nucleotide sequence ID" value="NZ_JBBUTF010000002.1"/>
</dbReference>
<proteinExistence type="predicted"/>
<evidence type="ECO:0000256" key="1">
    <source>
        <dbReference type="SAM" id="SignalP"/>
    </source>
</evidence>
<feature type="chain" id="PRO_5047063866" description="DUF2092 domain-containing protein" evidence="1">
    <location>
        <begin position="29"/>
        <end position="264"/>
    </location>
</feature>
<evidence type="ECO:0008006" key="4">
    <source>
        <dbReference type="Google" id="ProtNLM"/>
    </source>
</evidence>
<keyword evidence="3" id="KW-1185">Reference proteome</keyword>
<feature type="signal peptide" evidence="1">
    <location>
        <begin position="1"/>
        <end position="28"/>
    </location>
</feature>
<protein>
    <recommendedName>
        <fullName evidence="4">DUF2092 domain-containing protein</fullName>
    </recommendedName>
</protein>
<evidence type="ECO:0000313" key="3">
    <source>
        <dbReference type="Proteomes" id="UP001368500"/>
    </source>
</evidence>